<feature type="transmembrane region" description="Helical" evidence="7">
    <location>
        <begin position="12"/>
        <end position="34"/>
    </location>
</feature>
<protein>
    <submittedName>
        <fullName evidence="9">Nitrite extrusion protein 1</fullName>
    </submittedName>
</protein>
<dbReference type="RefSeq" id="WP_043249491.1">
    <property type="nucleotide sequence ID" value="NZ_HG322950.1"/>
</dbReference>
<dbReference type="InterPro" id="IPR036259">
    <property type="entry name" value="MFS_trans_sf"/>
</dbReference>
<dbReference type="eggNOG" id="COG2223">
    <property type="taxonomic scope" value="Bacteria"/>
</dbReference>
<evidence type="ECO:0000313" key="9">
    <source>
        <dbReference type="EMBL" id="CDF82344.1"/>
    </source>
</evidence>
<feature type="domain" description="Major facilitator superfamily (MFS) profile" evidence="8">
    <location>
        <begin position="8"/>
        <end position="408"/>
    </location>
</feature>
<evidence type="ECO:0000256" key="6">
    <source>
        <dbReference type="ARBA" id="ARBA00023136"/>
    </source>
</evidence>
<dbReference type="PATRIC" id="fig|1301098.3.peg.988"/>
<feature type="transmembrane region" description="Helical" evidence="7">
    <location>
        <begin position="386"/>
        <end position="404"/>
    </location>
</feature>
<evidence type="ECO:0000256" key="1">
    <source>
        <dbReference type="ARBA" id="ARBA00004141"/>
    </source>
</evidence>
<dbReference type="HOGENOM" id="CLU_001265_14_1_6"/>
<dbReference type="AlphaFoldDB" id="A0A024HCL7"/>
<dbReference type="InterPro" id="IPR044772">
    <property type="entry name" value="NO3_transporter"/>
</dbReference>
<feature type="transmembrane region" description="Helical" evidence="7">
    <location>
        <begin position="101"/>
        <end position="122"/>
    </location>
</feature>
<comment type="subcellular location">
    <subcellularLocation>
        <location evidence="1">Membrane</location>
        <topology evidence="1">Multi-pass membrane protein</topology>
    </subcellularLocation>
</comment>
<feature type="transmembrane region" description="Helical" evidence="7">
    <location>
        <begin position="353"/>
        <end position="374"/>
    </location>
</feature>
<dbReference type="GO" id="GO:0016020">
    <property type="term" value="C:membrane"/>
    <property type="evidence" value="ECO:0007669"/>
    <property type="project" value="UniProtKB-SubCell"/>
</dbReference>
<evidence type="ECO:0000256" key="7">
    <source>
        <dbReference type="SAM" id="Phobius"/>
    </source>
</evidence>
<gene>
    <name evidence="9" type="primary">narK1</name>
    <name evidence="9" type="ORF">PKB_0978</name>
</gene>
<accession>A0A024HCL7</accession>
<feature type="transmembrane region" description="Helical" evidence="7">
    <location>
        <begin position="167"/>
        <end position="185"/>
    </location>
</feature>
<evidence type="ECO:0000256" key="3">
    <source>
        <dbReference type="ARBA" id="ARBA00022692"/>
    </source>
</evidence>
<dbReference type="CDD" id="cd17341">
    <property type="entry name" value="MFS_NRT2_like"/>
    <property type="match status" value="1"/>
</dbReference>
<dbReference type="EMBL" id="HG322950">
    <property type="protein sequence ID" value="CDF82344.1"/>
    <property type="molecule type" value="Genomic_DNA"/>
</dbReference>
<evidence type="ECO:0000259" key="8">
    <source>
        <dbReference type="PROSITE" id="PS50850"/>
    </source>
</evidence>
<sequence>MASHRQKQFSVLGMSTLAFAMNFAVWTMFSIIGIRIKEELGLSEAQFGFLVALPILTGSLARLPLGLLTDRFGGRRVFFVHMLLVAIPIYGLAFASQYWHYLALGLFVGLAGGSFAVGIAYTSAWFEKARQGTAMGIFGAGNAGAAITNLVAPLIVVGFGWRMVPQVYSLAMLAMALLFWCCTWNDPAHADAAGQVRRSLKQQLAPLGELRVWRFGLYYFFVFGGFVALALWLPRYYIAEYGLDLKTASFITMLFTLPSGLVRALGGWFSDSYGARAVNWGVFWVCLVCLFFLSYPQTTMTIHGIRGDLSLGIGLNVWLFTFLVFVVGIAQGFGKASVYRIIHDYYPQNMGTVGGMVGVIGGLGGFCLPILFGYAADRVGVRSSCFMLLFGLTVICMVWMHYAIKQQRRLDGRARVADVDAVSVVSSQP</sequence>
<dbReference type="KEGG" id="pkc:PKB_0978"/>
<feature type="transmembrane region" description="Helical" evidence="7">
    <location>
        <begin position="46"/>
        <end position="65"/>
    </location>
</feature>
<feature type="transmembrane region" description="Helical" evidence="7">
    <location>
        <begin position="217"/>
        <end position="238"/>
    </location>
</feature>
<feature type="transmembrane region" description="Helical" evidence="7">
    <location>
        <begin position="134"/>
        <end position="161"/>
    </location>
</feature>
<dbReference type="GO" id="GO:0015112">
    <property type="term" value="F:nitrate transmembrane transporter activity"/>
    <property type="evidence" value="ECO:0007669"/>
    <property type="project" value="InterPro"/>
</dbReference>
<keyword evidence="6 7" id="KW-0472">Membrane</keyword>
<feature type="transmembrane region" description="Helical" evidence="7">
    <location>
        <begin position="277"/>
        <end position="295"/>
    </location>
</feature>
<dbReference type="Gene3D" id="1.20.1250.20">
    <property type="entry name" value="MFS general substrate transporter like domains"/>
    <property type="match status" value="2"/>
</dbReference>
<reference evidence="9 10" key="2">
    <citation type="submission" date="2014-05" db="EMBL/GenBank/DDBJ databases">
        <title>Genome sequence of the 3-chlorobenzoate degrading bacterium Pseudomonas knackmussii B13 shows multiple evidence for horizontal gene transfer.</title>
        <authorList>
            <person name="Miyazaki R."/>
            <person name="Bertelli C."/>
            <person name="Falquet L."/>
            <person name="Robinson-Rechavi M."/>
            <person name="Gharib W."/>
            <person name="Roy S."/>
            <person name="Van der Meer J.R."/>
        </authorList>
    </citation>
    <scope>NUCLEOTIDE SEQUENCE [LARGE SCALE GENOMIC DNA]</scope>
    <source>
        <strain evidence="9 10">B13</strain>
    </source>
</reference>
<dbReference type="InterPro" id="IPR011701">
    <property type="entry name" value="MFS"/>
</dbReference>
<feature type="transmembrane region" description="Helical" evidence="7">
    <location>
        <begin position="77"/>
        <end position="95"/>
    </location>
</feature>
<comment type="similarity">
    <text evidence="2">Belongs to the major facilitator superfamily. Nitrate/nitrite porter (TC 2.A.1.8) family.</text>
</comment>
<keyword evidence="4 7" id="KW-1133">Transmembrane helix</keyword>
<proteinExistence type="inferred from homology"/>
<keyword evidence="3 7" id="KW-0812">Transmembrane</keyword>
<keyword evidence="10" id="KW-1185">Reference proteome</keyword>
<dbReference type="PROSITE" id="PS50850">
    <property type="entry name" value="MFS"/>
    <property type="match status" value="1"/>
</dbReference>
<dbReference type="InterPro" id="IPR020846">
    <property type="entry name" value="MFS_dom"/>
</dbReference>
<keyword evidence="5" id="KW-0534">Nitrate assimilation</keyword>
<evidence type="ECO:0000256" key="5">
    <source>
        <dbReference type="ARBA" id="ARBA00023063"/>
    </source>
</evidence>
<dbReference type="STRING" id="1301098.PKB_0978"/>
<dbReference type="Pfam" id="PF07690">
    <property type="entry name" value="MFS_1"/>
    <property type="match status" value="2"/>
</dbReference>
<name>A0A024HCL7_PSEKB</name>
<feature type="transmembrane region" description="Helical" evidence="7">
    <location>
        <begin position="315"/>
        <end position="333"/>
    </location>
</feature>
<organism evidence="9 10">
    <name type="scientific">Pseudomonas knackmussii (strain DSM 6978 / CCUG 54928 / LMG 23759 / B13)</name>
    <dbReference type="NCBI Taxonomy" id="1301098"/>
    <lineage>
        <taxon>Bacteria</taxon>
        <taxon>Pseudomonadati</taxon>
        <taxon>Pseudomonadota</taxon>
        <taxon>Gammaproteobacteria</taxon>
        <taxon>Pseudomonadales</taxon>
        <taxon>Pseudomonadaceae</taxon>
        <taxon>Pseudomonas</taxon>
    </lineage>
</organism>
<dbReference type="SUPFAM" id="SSF103473">
    <property type="entry name" value="MFS general substrate transporter"/>
    <property type="match status" value="1"/>
</dbReference>
<dbReference type="GO" id="GO:0042128">
    <property type="term" value="P:nitrate assimilation"/>
    <property type="evidence" value="ECO:0007669"/>
    <property type="project" value="UniProtKB-KW"/>
</dbReference>
<feature type="transmembrane region" description="Helical" evidence="7">
    <location>
        <begin position="250"/>
        <end position="270"/>
    </location>
</feature>
<dbReference type="OrthoDB" id="9773404at2"/>
<evidence type="ECO:0000256" key="2">
    <source>
        <dbReference type="ARBA" id="ARBA00008432"/>
    </source>
</evidence>
<dbReference type="PANTHER" id="PTHR23515">
    <property type="entry name" value="HIGH-AFFINITY NITRATE TRANSPORTER 2.3"/>
    <property type="match status" value="1"/>
</dbReference>
<evidence type="ECO:0000256" key="4">
    <source>
        <dbReference type="ARBA" id="ARBA00022989"/>
    </source>
</evidence>
<evidence type="ECO:0000313" key="10">
    <source>
        <dbReference type="Proteomes" id="UP000025241"/>
    </source>
</evidence>
<reference evidence="9 10" key="1">
    <citation type="submission" date="2013-03" db="EMBL/GenBank/DDBJ databases">
        <authorList>
            <person name="Linke B."/>
        </authorList>
    </citation>
    <scope>NUCLEOTIDE SEQUENCE [LARGE SCALE GENOMIC DNA]</scope>
    <source>
        <strain evidence="9 10">B13</strain>
    </source>
</reference>
<dbReference type="Proteomes" id="UP000025241">
    <property type="component" value="Chromosome I"/>
</dbReference>